<gene>
    <name evidence="4" type="ORF">Rai3103_07510</name>
</gene>
<dbReference type="InterPro" id="IPR013207">
    <property type="entry name" value="LGFP"/>
</dbReference>
<keyword evidence="2" id="KW-0732">Signal</keyword>
<name>A0A5Q2FFT1_9ACTN</name>
<evidence type="ECO:0000256" key="2">
    <source>
        <dbReference type="SAM" id="SignalP"/>
    </source>
</evidence>
<feature type="signal peptide" evidence="2">
    <location>
        <begin position="1"/>
        <end position="27"/>
    </location>
</feature>
<evidence type="ECO:0000256" key="1">
    <source>
        <dbReference type="SAM" id="MobiDB-lite"/>
    </source>
</evidence>
<evidence type="ECO:0000313" key="4">
    <source>
        <dbReference type="EMBL" id="QGF23535.1"/>
    </source>
</evidence>
<keyword evidence="5" id="KW-1185">Reference proteome</keyword>
<feature type="chain" id="PRO_5024365945" description="Peptidase M15C domain-containing protein" evidence="2">
    <location>
        <begin position="28"/>
        <end position="647"/>
    </location>
</feature>
<feature type="region of interest" description="Disordered" evidence="1">
    <location>
        <begin position="24"/>
        <end position="80"/>
    </location>
</feature>
<sequence length="647" mass="70002">MARSASTSVLVVVVLVVFGLVPKPAQAAPTPTPTPSASPTATGTTNPTPTDTAVLQPTTLAPAPEPAPALATTSSTPTLSTGESAIAAKAAELQGALGPATSQVFCGLTQSGCGQHYQGGEIYWSPATGAHFVRGSIREVWTHNNWENGFLGYPTSDEFCGLAQSGCGQHYQGADVYWSPATGAHVVRDDILAKWAANGAQAGFLGYPTSDQFCGLAQNGCGQHYQGGEIYWSPASGAHFVRGSIRETWTHNNWENGFLGYPTSDEFCGLTQNGCGQHYQGGEIYWSPATGAHFVRGSIRETWTHNNWENGFLGYPTSDEFCGLTQNGCGQHYQGGEIYWSPATGAHFVRGSIRETWTHNNWENGFLGYPTSDEFCGLTQNGCGQHYQGGEIYWSPATDAHFVRGSIRETWTHNNWENGRLGYPTTDEICSSFANCRSAFQHGAISWTLTGGTSISWDLHPSVRVATDADVSSTYRAGCPVPPSSLRTIDLDYRDFNGAMQRGQIIIRDYLVNDVITAFSKAYGADYEFHQITNPNAFGGDDPTQMAADNTSGFNCRSVVGNPYAVSPHSYGTAVDMNTVENPYRDDNGVWWPSNGSAYILGAVLDRPVTHPAVLRTDSTVVSSLESKGWFWGGRWNPGRDYQHIQY</sequence>
<evidence type="ECO:0000259" key="3">
    <source>
        <dbReference type="Pfam" id="PF13539"/>
    </source>
</evidence>
<dbReference type="InterPro" id="IPR009045">
    <property type="entry name" value="Zn_M74/Hedgehog-like"/>
</dbReference>
<proteinExistence type="predicted"/>
<dbReference type="GO" id="GO:0008233">
    <property type="term" value="F:peptidase activity"/>
    <property type="evidence" value="ECO:0007669"/>
    <property type="project" value="InterPro"/>
</dbReference>
<dbReference type="InterPro" id="IPR039561">
    <property type="entry name" value="Peptidase_M15C"/>
</dbReference>
<evidence type="ECO:0000313" key="5">
    <source>
        <dbReference type="Proteomes" id="UP000386847"/>
    </source>
</evidence>
<dbReference type="Proteomes" id="UP000386847">
    <property type="component" value="Chromosome"/>
</dbReference>
<dbReference type="KEGG" id="rain:Rai3103_07510"/>
<organism evidence="4 5">
    <name type="scientific">Raineyella fluvialis</name>
    <dbReference type="NCBI Taxonomy" id="2662261"/>
    <lineage>
        <taxon>Bacteria</taxon>
        <taxon>Bacillati</taxon>
        <taxon>Actinomycetota</taxon>
        <taxon>Actinomycetes</taxon>
        <taxon>Propionibacteriales</taxon>
        <taxon>Propionibacteriaceae</taxon>
        <taxon>Raineyella</taxon>
    </lineage>
</organism>
<accession>A0A5Q2FFT1</accession>
<feature type="domain" description="Peptidase M15C" evidence="3">
    <location>
        <begin position="566"/>
        <end position="647"/>
    </location>
</feature>
<dbReference type="Pfam" id="PF13539">
    <property type="entry name" value="Peptidase_M15_4"/>
    <property type="match status" value="1"/>
</dbReference>
<reference evidence="4 5" key="1">
    <citation type="submission" date="2019-10" db="EMBL/GenBank/DDBJ databases">
        <title>Genomic analysis of Raineyella sp. CBA3103.</title>
        <authorList>
            <person name="Roh S.W."/>
        </authorList>
    </citation>
    <scope>NUCLEOTIDE SEQUENCE [LARGE SCALE GENOMIC DNA]</scope>
    <source>
        <strain evidence="4 5">CBA3103</strain>
    </source>
</reference>
<dbReference type="Pfam" id="PF08310">
    <property type="entry name" value="LGFP"/>
    <property type="match status" value="7"/>
</dbReference>
<dbReference type="SUPFAM" id="SSF55166">
    <property type="entry name" value="Hedgehog/DD-peptidase"/>
    <property type="match status" value="1"/>
</dbReference>
<dbReference type="EMBL" id="CP045725">
    <property type="protein sequence ID" value="QGF23535.1"/>
    <property type="molecule type" value="Genomic_DNA"/>
</dbReference>
<dbReference type="AlphaFoldDB" id="A0A5Q2FFT1"/>
<dbReference type="Gene3D" id="3.30.1380.10">
    <property type="match status" value="1"/>
</dbReference>
<feature type="compositionally biased region" description="Low complexity" evidence="1">
    <location>
        <begin position="37"/>
        <end position="80"/>
    </location>
</feature>
<protein>
    <recommendedName>
        <fullName evidence="3">Peptidase M15C domain-containing protein</fullName>
    </recommendedName>
</protein>
<dbReference type="RefSeq" id="WP_153572066.1">
    <property type="nucleotide sequence ID" value="NZ_CP045725.1"/>
</dbReference>